<evidence type="ECO:0000313" key="2">
    <source>
        <dbReference type="Proteomes" id="UP000078336"/>
    </source>
</evidence>
<dbReference type="PATRIC" id="fig|33934.7.peg.2731"/>
<reference evidence="1 2" key="1">
    <citation type="submission" date="2016-03" db="EMBL/GenBank/DDBJ databases">
        <title>Spore heat resistance.</title>
        <authorList>
            <person name="Boekhorst J."/>
            <person name="Berendsen E.M."/>
            <person name="Wells-Bennik M.H."/>
            <person name="Kuipers O.P."/>
        </authorList>
    </citation>
    <scope>NUCLEOTIDE SEQUENCE [LARGE SCALE GENOMIC DNA]</scope>
    <source>
        <strain evidence="1 2">AF16</strain>
    </source>
</reference>
<name>A0A178TMU0_9BACL</name>
<dbReference type="OrthoDB" id="2966241at2"/>
<dbReference type="RefSeq" id="WP_064213878.1">
    <property type="nucleotide sequence ID" value="NZ_JABJVB010000043.1"/>
</dbReference>
<evidence type="ECO:0000313" key="1">
    <source>
        <dbReference type="EMBL" id="OAO82906.1"/>
    </source>
</evidence>
<dbReference type="EMBL" id="LUCQ01000012">
    <property type="protein sequence ID" value="OAO82906.1"/>
    <property type="molecule type" value="Genomic_DNA"/>
</dbReference>
<dbReference type="AlphaFoldDB" id="A0A178TMU0"/>
<organism evidence="1 2">
    <name type="scientific">Anoxybacillus flavithermus</name>
    <dbReference type="NCBI Taxonomy" id="33934"/>
    <lineage>
        <taxon>Bacteria</taxon>
        <taxon>Bacillati</taxon>
        <taxon>Bacillota</taxon>
        <taxon>Bacilli</taxon>
        <taxon>Bacillales</taxon>
        <taxon>Anoxybacillaceae</taxon>
        <taxon>Anoxybacillus</taxon>
    </lineage>
</organism>
<accession>A0A178TMU0</accession>
<keyword evidence="2" id="KW-1185">Reference proteome</keyword>
<protein>
    <submittedName>
        <fullName evidence="1">Uncharacterized protein</fullName>
    </submittedName>
</protein>
<sequence>MNFTEKTEEHTPLIEVIGYQFERVHTGVIKWLLDSEYQDVPMEEKRKIIERIYEKSHQSSPFASDQVEEIICHPEYAFARTRRIDLVVEIKMADGNRKYIVMEMKVDTIPGGKQLQGTYNDFCCRHSDQKDDTLFLLLLFGTAQVFKIPDVPPFHVWKLSDIIDVFQGVEVSHPIYAEWMRVLEREQDRARHVEERLAGIGGKEKDKGWKRHGYRNRFSFFYYLYDQLRKYSRHGAEQWKIHGSPHNPLMNFTWMPTTLFGKPVHVYFEFNYEHLFFKLADQEQKLTRDELTLCSVPVTPRYMSRFVETEGHRLALCFCLKNSFPSRNLVHFVEKVCKICKIFGGEVNVWLGECMAVDHDRLFKELITTFFV</sequence>
<dbReference type="Proteomes" id="UP000078336">
    <property type="component" value="Unassembled WGS sequence"/>
</dbReference>
<gene>
    <name evidence="1" type="ORF">TAF16_0110</name>
</gene>
<proteinExistence type="predicted"/>
<comment type="caution">
    <text evidence="1">The sequence shown here is derived from an EMBL/GenBank/DDBJ whole genome shotgun (WGS) entry which is preliminary data.</text>
</comment>